<dbReference type="PATRIC" id="fig|217031.4.peg.1"/>
<comment type="caution">
    <text evidence="1">The sequence shown here is derived from an EMBL/GenBank/DDBJ whole genome shotgun (WGS) entry which is preliminary data.</text>
</comment>
<evidence type="ECO:0000313" key="1">
    <source>
        <dbReference type="EMBL" id="KRG17142.1"/>
    </source>
</evidence>
<sequence>FSIFHQIESWNEQCLAWLDRKGKYKVHNTIKKRPIEVFTLEKSHLHEKSPTHSLSRVTMKIGYT</sequence>
<reference evidence="1 2" key="1">
    <citation type="submission" date="2015-06" db="EMBL/GenBank/DDBJ databases">
        <title>Genome sequencing project of Bacillus galactosidilyticus PL133.</title>
        <authorList>
            <person name="Gaiero J."/>
            <person name="Nicol R."/>
            <person name="Habash M."/>
        </authorList>
    </citation>
    <scope>NUCLEOTIDE SEQUENCE [LARGE SCALE GENOMIC DNA]</scope>
    <source>
        <strain evidence="1 2">PL133</strain>
    </source>
</reference>
<name>A0A0Q9Y8L6_9BACI</name>
<gene>
    <name evidence="1" type="ORF">ACA29_00005</name>
</gene>
<organism evidence="1 2">
    <name type="scientific">Lederbergia galactosidilytica</name>
    <dbReference type="NCBI Taxonomy" id="217031"/>
    <lineage>
        <taxon>Bacteria</taxon>
        <taxon>Bacillati</taxon>
        <taxon>Bacillota</taxon>
        <taxon>Bacilli</taxon>
        <taxon>Bacillales</taxon>
        <taxon>Bacillaceae</taxon>
        <taxon>Lederbergia</taxon>
    </lineage>
</organism>
<protein>
    <submittedName>
        <fullName evidence="1">Uncharacterized protein</fullName>
    </submittedName>
</protein>
<dbReference type="AlphaFoldDB" id="A0A0Q9Y8L6"/>
<feature type="non-terminal residue" evidence="1">
    <location>
        <position position="1"/>
    </location>
</feature>
<dbReference type="Proteomes" id="UP000053881">
    <property type="component" value="Unassembled WGS sequence"/>
</dbReference>
<dbReference type="EMBL" id="LGPB01000001">
    <property type="protein sequence ID" value="KRG17142.1"/>
    <property type="molecule type" value="Genomic_DNA"/>
</dbReference>
<accession>A0A0Q9Y8L6</accession>
<evidence type="ECO:0000313" key="2">
    <source>
        <dbReference type="Proteomes" id="UP000053881"/>
    </source>
</evidence>
<proteinExistence type="predicted"/>